<evidence type="ECO:0000256" key="1">
    <source>
        <dbReference type="ARBA" id="ARBA00004114"/>
    </source>
</evidence>
<feature type="coiled-coil region" evidence="5">
    <location>
        <begin position="154"/>
        <end position="188"/>
    </location>
</feature>
<dbReference type="GO" id="GO:0005814">
    <property type="term" value="C:centriole"/>
    <property type="evidence" value="ECO:0007669"/>
    <property type="project" value="UniProtKB-SubCell"/>
</dbReference>
<comment type="subcellular location">
    <subcellularLocation>
        <location evidence="1">Cytoplasm</location>
        <location evidence="1">Cytoskeleton</location>
        <location evidence="1">Microtubule organizing center</location>
        <location evidence="1">Centrosome</location>
        <location evidence="1">Centriole</location>
    </subcellularLocation>
</comment>
<dbReference type="EMBL" id="JAERUA010000005">
    <property type="protein sequence ID" value="KAI1899853.1"/>
    <property type="molecule type" value="Genomic_DNA"/>
</dbReference>
<name>A0A8T3DRU7_9TELE</name>
<feature type="coiled-coil region" evidence="5">
    <location>
        <begin position="52"/>
        <end position="110"/>
    </location>
</feature>
<gene>
    <name evidence="7" type="ORF">AGOR_G00066050</name>
</gene>
<accession>A0A8T3DRU7</accession>
<evidence type="ECO:0000256" key="4">
    <source>
        <dbReference type="ARBA" id="ARBA00038123"/>
    </source>
</evidence>
<dbReference type="AlphaFoldDB" id="A0A8T3DRU7"/>
<comment type="caution">
    <text evidence="7">The sequence shown here is derived from an EMBL/GenBank/DDBJ whole genome shotgun (WGS) entry which is preliminary data.</text>
</comment>
<feature type="coiled-coil region" evidence="5">
    <location>
        <begin position="466"/>
        <end position="542"/>
    </location>
</feature>
<evidence type="ECO:0000256" key="6">
    <source>
        <dbReference type="SAM" id="MobiDB-lite"/>
    </source>
</evidence>
<dbReference type="Gene3D" id="1.10.287.1490">
    <property type="match status" value="1"/>
</dbReference>
<feature type="compositionally biased region" description="Polar residues" evidence="6">
    <location>
        <begin position="237"/>
        <end position="257"/>
    </location>
</feature>
<feature type="region of interest" description="Disordered" evidence="6">
    <location>
        <begin position="231"/>
        <end position="257"/>
    </location>
</feature>
<evidence type="ECO:0000313" key="7">
    <source>
        <dbReference type="EMBL" id="KAI1899853.1"/>
    </source>
</evidence>
<feature type="region of interest" description="Disordered" evidence="6">
    <location>
        <begin position="1"/>
        <end position="52"/>
    </location>
</feature>
<keyword evidence="5" id="KW-0175">Coiled coil</keyword>
<dbReference type="SUPFAM" id="SSF57997">
    <property type="entry name" value="Tropomyosin"/>
    <property type="match status" value="1"/>
</dbReference>
<evidence type="ECO:0000256" key="2">
    <source>
        <dbReference type="ARBA" id="ARBA00022490"/>
    </source>
</evidence>
<dbReference type="InterPro" id="IPR051877">
    <property type="entry name" value="Centriole_BasalBody_StrucProt"/>
</dbReference>
<keyword evidence="8" id="KW-1185">Reference proteome</keyword>
<feature type="region of interest" description="Disordered" evidence="6">
    <location>
        <begin position="191"/>
        <end position="210"/>
    </location>
</feature>
<evidence type="ECO:0000256" key="3">
    <source>
        <dbReference type="ARBA" id="ARBA00023212"/>
    </source>
</evidence>
<evidence type="ECO:0000313" key="8">
    <source>
        <dbReference type="Proteomes" id="UP000829720"/>
    </source>
</evidence>
<keyword evidence="2" id="KW-0963">Cytoplasm</keyword>
<sequence length="548" mass="62850">MEPITNPDKQEGALIETDKTEEDLPELTCTKRDQESINSEQNTQTEAQRSGVEDLQSVIQQLQQEKGEVTQQVEELTRSNRNLCQELSLIEKLNQQLKQDKRTVQDAADSKAQDDKSIIDNLKKTVTFLAGTVTDLKTERVLARTNLDHLRTEKSRTAEQNQKLRGSVHQLRQEKDVLARKLDKLSLSERQRVAKSGAGRGRSDRSRLDSFVQSLEKDRDNYKKEAERMRRMLRPARTSTSPRSPAGPSQPTKTGTYDSELMRLLRERDDLQTLLDKYERHLSEIQANVKVLSADRDKTSMQYQKAQEEIANLRREVMKSKSPRTQKSTVTAQTILKRVESERDEAAADLKRMSTERDSLRERLKISQETAISERAHLEQRVEDLQATIFTLEQELRDLRSKQTVMKDNMMDLEEEVSSLGLKLASTEDDLSRSRKECGMLRLSGSQLENALSDSQLRLTARFGELQTAQDKNKQLEERNDVLLQQVCGLRDEVTSLQSTISELDKHRNGLQEALERESDMVASTRSQLDEKEKQARTLKVKVEELSL</sequence>
<evidence type="ECO:0000256" key="5">
    <source>
        <dbReference type="SAM" id="Coils"/>
    </source>
</evidence>
<organism evidence="7 8">
    <name type="scientific">Albula goreensis</name>
    <dbReference type="NCBI Taxonomy" id="1534307"/>
    <lineage>
        <taxon>Eukaryota</taxon>
        <taxon>Metazoa</taxon>
        <taxon>Chordata</taxon>
        <taxon>Craniata</taxon>
        <taxon>Vertebrata</taxon>
        <taxon>Euteleostomi</taxon>
        <taxon>Actinopterygii</taxon>
        <taxon>Neopterygii</taxon>
        <taxon>Teleostei</taxon>
        <taxon>Albuliformes</taxon>
        <taxon>Albulidae</taxon>
        <taxon>Albula</taxon>
    </lineage>
</organism>
<dbReference type="PANTHER" id="PTHR20544:SF2">
    <property type="entry name" value="TESTIS SPECIFIC 10"/>
    <property type="match status" value="1"/>
</dbReference>
<dbReference type="Proteomes" id="UP000829720">
    <property type="component" value="Unassembled WGS sequence"/>
</dbReference>
<proteinExistence type="inferred from homology"/>
<feature type="coiled-coil region" evidence="5">
    <location>
        <begin position="261"/>
        <end position="430"/>
    </location>
</feature>
<comment type="similarity">
    <text evidence="4">Belongs to the CEP135/TSGA10 family.</text>
</comment>
<keyword evidence="3" id="KW-0206">Cytoskeleton</keyword>
<protein>
    <submittedName>
        <fullName evidence="7">Uncharacterized protein</fullName>
    </submittedName>
</protein>
<reference evidence="7" key="1">
    <citation type="submission" date="2021-01" db="EMBL/GenBank/DDBJ databases">
        <authorList>
            <person name="Zahm M."/>
            <person name="Roques C."/>
            <person name="Cabau C."/>
            <person name="Klopp C."/>
            <person name="Donnadieu C."/>
            <person name="Jouanno E."/>
            <person name="Lampietro C."/>
            <person name="Louis A."/>
            <person name="Herpin A."/>
            <person name="Echchiki A."/>
            <person name="Berthelot C."/>
            <person name="Parey E."/>
            <person name="Roest-Crollius H."/>
            <person name="Braasch I."/>
            <person name="Postlethwait J."/>
            <person name="Bobe J."/>
            <person name="Montfort J."/>
            <person name="Bouchez O."/>
            <person name="Begum T."/>
            <person name="Mejri S."/>
            <person name="Adams A."/>
            <person name="Chen W.-J."/>
            <person name="Guiguen Y."/>
        </authorList>
    </citation>
    <scope>NUCLEOTIDE SEQUENCE</scope>
    <source>
        <tissue evidence="7">Blood</tissue>
    </source>
</reference>
<dbReference type="PANTHER" id="PTHR20544">
    <property type="entry name" value="CENTROSOMAL PROTEIN CEP135"/>
    <property type="match status" value="1"/>
</dbReference>
<dbReference type="OrthoDB" id="10254663at2759"/>
<feature type="compositionally biased region" description="Polar residues" evidence="6">
    <location>
        <begin position="36"/>
        <end position="48"/>
    </location>
</feature>